<dbReference type="EMBL" id="BART01014325">
    <property type="protein sequence ID" value="GAG87415.1"/>
    <property type="molecule type" value="Genomic_DNA"/>
</dbReference>
<accession>X1AXB9</accession>
<protein>
    <recommendedName>
        <fullName evidence="1">Signal transduction histidine kinase subgroup 3 dimerisation and phosphoacceptor domain-containing protein</fullName>
    </recommendedName>
</protein>
<gene>
    <name evidence="2" type="ORF">S01H4_28663</name>
</gene>
<proteinExistence type="predicted"/>
<dbReference type="InterPro" id="IPR011712">
    <property type="entry name" value="Sig_transdc_His_kin_sub3_dim/P"/>
</dbReference>
<name>X1AXB9_9ZZZZ</name>
<dbReference type="GO" id="GO:0046983">
    <property type="term" value="F:protein dimerization activity"/>
    <property type="evidence" value="ECO:0007669"/>
    <property type="project" value="InterPro"/>
</dbReference>
<comment type="caution">
    <text evidence="2">The sequence shown here is derived from an EMBL/GenBank/DDBJ whole genome shotgun (WGS) entry which is preliminary data.</text>
</comment>
<evidence type="ECO:0000259" key="1">
    <source>
        <dbReference type="Pfam" id="PF07730"/>
    </source>
</evidence>
<feature type="domain" description="Signal transduction histidine kinase subgroup 3 dimerisation and phosphoacceptor" evidence="1">
    <location>
        <begin position="38"/>
        <end position="63"/>
    </location>
</feature>
<dbReference type="Pfam" id="PF07730">
    <property type="entry name" value="HisKA_3"/>
    <property type="match status" value="1"/>
</dbReference>
<feature type="non-terminal residue" evidence="2">
    <location>
        <position position="89"/>
    </location>
</feature>
<sequence>MTVGIELDWRAKQKNASLEREQERQMYMMQIFRAQEDERSRIAQDLHDDAIQTLMVIASSVRSLLSTKKLKIVPVVRGNLECLPTLLRA</sequence>
<evidence type="ECO:0000313" key="2">
    <source>
        <dbReference type="EMBL" id="GAG87415.1"/>
    </source>
</evidence>
<reference evidence="2" key="1">
    <citation type="journal article" date="2014" name="Front. Microbiol.">
        <title>High frequency of phylogenetically diverse reductive dehalogenase-homologous genes in deep subseafloor sedimentary metagenomes.</title>
        <authorList>
            <person name="Kawai M."/>
            <person name="Futagami T."/>
            <person name="Toyoda A."/>
            <person name="Takaki Y."/>
            <person name="Nishi S."/>
            <person name="Hori S."/>
            <person name="Arai W."/>
            <person name="Tsubouchi T."/>
            <person name="Morono Y."/>
            <person name="Uchiyama I."/>
            <person name="Ito T."/>
            <person name="Fujiyama A."/>
            <person name="Inagaki F."/>
            <person name="Takami H."/>
        </authorList>
    </citation>
    <scope>NUCLEOTIDE SEQUENCE</scope>
    <source>
        <strain evidence="2">Expedition CK06-06</strain>
    </source>
</reference>
<dbReference type="GO" id="GO:0016020">
    <property type="term" value="C:membrane"/>
    <property type="evidence" value="ECO:0007669"/>
    <property type="project" value="InterPro"/>
</dbReference>
<dbReference type="GO" id="GO:0000155">
    <property type="term" value="F:phosphorelay sensor kinase activity"/>
    <property type="evidence" value="ECO:0007669"/>
    <property type="project" value="InterPro"/>
</dbReference>
<dbReference type="AlphaFoldDB" id="X1AXB9"/>
<dbReference type="Gene3D" id="1.20.5.1930">
    <property type="match status" value="1"/>
</dbReference>
<organism evidence="2">
    <name type="scientific">marine sediment metagenome</name>
    <dbReference type="NCBI Taxonomy" id="412755"/>
    <lineage>
        <taxon>unclassified sequences</taxon>
        <taxon>metagenomes</taxon>
        <taxon>ecological metagenomes</taxon>
    </lineage>
</organism>